<dbReference type="InterPro" id="IPR036513">
    <property type="entry name" value="STAS_dom_sf"/>
</dbReference>
<evidence type="ECO:0000313" key="6">
    <source>
        <dbReference type="Proteomes" id="UP000315217"/>
    </source>
</evidence>
<dbReference type="SUPFAM" id="SSF52091">
    <property type="entry name" value="SpoIIaa-like"/>
    <property type="match status" value="1"/>
</dbReference>
<dbReference type="Proteomes" id="UP000318661">
    <property type="component" value="Unassembled WGS sequence"/>
</dbReference>
<reference evidence="6 7" key="1">
    <citation type="journal article" date="2019" name="Nat. Microbiol.">
        <title>Mediterranean grassland soil C-N compound turnover is dependent on rainfall and depth, and is mediated by genomically divergent microorganisms.</title>
        <authorList>
            <person name="Diamond S."/>
            <person name="Andeer P.F."/>
            <person name="Li Z."/>
            <person name="Crits-Christoph A."/>
            <person name="Burstein D."/>
            <person name="Anantharaman K."/>
            <person name="Lane K.R."/>
            <person name="Thomas B.C."/>
            <person name="Pan C."/>
            <person name="Northen T.R."/>
            <person name="Banfield J.F."/>
        </authorList>
    </citation>
    <scope>NUCLEOTIDE SEQUENCE [LARGE SCALE GENOMIC DNA]</scope>
    <source>
        <strain evidence="5">NP_1</strain>
        <strain evidence="4">NP_2</strain>
    </source>
</reference>
<dbReference type="AlphaFoldDB" id="A0A537L7Z8"/>
<evidence type="ECO:0000313" key="5">
    <source>
        <dbReference type="EMBL" id="TMJ11322.1"/>
    </source>
</evidence>
<dbReference type="NCBIfam" id="TIGR00377">
    <property type="entry name" value="ant_ant_sig"/>
    <property type="match status" value="1"/>
</dbReference>
<evidence type="ECO:0000256" key="2">
    <source>
        <dbReference type="RuleBase" id="RU003749"/>
    </source>
</evidence>
<dbReference type="GO" id="GO:0043856">
    <property type="term" value="F:anti-sigma factor antagonist activity"/>
    <property type="evidence" value="ECO:0007669"/>
    <property type="project" value="InterPro"/>
</dbReference>
<dbReference type="EMBL" id="VBAJ01000270">
    <property type="protein sequence ID" value="TMJ04145.1"/>
    <property type="molecule type" value="Genomic_DNA"/>
</dbReference>
<dbReference type="PROSITE" id="PS50801">
    <property type="entry name" value="STAS"/>
    <property type="match status" value="1"/>
</dbReference>
<gene>
    <name evidence="5" type="ORF">E6G98_05105</name>
    <name evidence="4" type="ORF">E6G99_10675</name>
</gene>
<evidence type="ECO:0000313" key="7">
    <source>
        <dbReference type="Proteomes" id="UP000318661"/>
    </source>
</evidence>
<proteinExistence type="inferred from homology"/>
<dbReference type="InterPro" id="IPR002645">
    <property type="entry name" value="STAS_dom"/>
</dbReference>
<dbReference type="CDD" id="cd07043">
    <property type="entry name" value="STAS_anti-anti-sigma_factors"/>
    <property type="match status" value="1"/>
</dbReference>
<comment type="similarity">
    <text evidence="1 2">Belongs to the anti-sigma-factor antagonist family.</text>
</comment>
<dbReference type="InterPro" id="IPR003658">
    <property type="entry name" value="Anti-sigma_ant"/>
</dbReference>
<dbReference type="Gene3D" id="3.30.750.24">
    <property type="entry name" value="STAS domain"/>
    <property type="match status" value="1"/>
</dbReference>
<dbReference type="PANTHER" id="PTHR33495">
    <property type="entry name" value="ANTI-SIGMA FACTOR ANTAGONIST TM_1081-RELATED-RELATED"/>
    <property type="match status" value="1"/>
</dbReference>
<dbReference type="PANTHER" id="PTHR33495:SF2">
    <property type="entry name" value="ANTI-SIGMA FACTOR ANTAGONIST TM_1081-RELATED"/>
    <property type="match status" value="1"/>
</dbReference>
<comment type="caution">
    <text evidence="4">The sequence shown here is derived from an EMBL/GenBank/DDBJ whole genome shotgun (WGS) entry which is preliminary data.</text>
</comment>
<sequence length="124" mass="13556">MDVQLKTRTLDGVSILEVAGELDIYTSPKLKAAIQTALTTGRASLVVNLLRTTYLDSTALSVLTTAQKQAREAGGNLGLVYDQPQIEKIFTITGLHRVFPIFRTETEAVNTARSWIVAVPPKRT</sequence>
<accession>A0A537L7Z8</accession>
<feature type="domain" description="STAS" evidence="3">
    <location>
        <begin position="3"/>
        <end position="112"/>
    </location>
</feature>
<evidence type="ECO:0000256" key="1">
    <source>
        <dbReference type="ARBA" id="ARBA00009013"/>
    </source>
</evidence>
<dbReference type="Proteomes" id="UP000315217">
    <property type="component" value="Unassembled WGS sequence"/>
</dbReference>
<protein>
    <recommendedName>
        <fullName evidence="2">Anti-sigma factor antagonist</fullName>
    </recommendedName>
</protein>
<evidence type="ECO:0000259" key="3">
    <source>
        <dbReference type="PROSITE" id="PS50801"/>
    </source>
</evidence>
<dbReference type="EMBL" id="VBAI01000071">
    <property type="protein sequence ID" value="TMJ11322.1"/>
    <property type="molecule type" value="Genomic_DNA"/>
</dbReference>
<name>A0A537L7Z8_9BACT</name>
<evidence type="ECO:0000313" key="4">
    <source>
        <dbReference type="EMBL" id="TMJ04145.1"/>
    </source>
</evidence>
<dbReference type="Pfam" id="PF01740">
    <property type="entry name" value="STAS"/>
    <property type="match status" value="1"/>
</dbReference>
<organism evidence="4 7">
    <name type="scientific">Candidatus Segetimicrobium genomatis</name>
    <dbReference type="NCBI Taxonomy" id="2569760"/>
    <lineage>
        <taxon>Bacteria</taxon>
        <taxon>Bacillati</taxon>
        <taxon>Candidatus Sysuimicrobiota</taxon>
        <taxon>Candidatus Sysuimicrobiia</taxon>
        <taxon>Candidatus Sysuimicrobiales</taxon>
        <taxon>Candidatus Segetimicrobiaceae</taxon>
        <taxon>Candidatus Segetimicrobium</taxon>
    </lineage>
</organism>